<keyword evidence="2" id="KW-0472">Membrane</keyword>
<name>A0A1X6MKT3_9APHY</name>
<proteinExistence type="predicted"/>
<dbReference type="OrthoDB" id="2752889at2759"/>
<keyword evidence="2" id="KW-1133">Transmembrane helix</keyword>
<dbReference type="AlphaFoldDB" id="A0A1X6MKT3"/>
<sequence length="341" mass="37815">MAALERLSAPSMSRMPALSGSSTTGGSSTGPSSISSALCTPDDDPYLESLNDFFAKTPKHCHDGITTKALYEDDCLQPTHLMDPPTSKTISLSRVVARAKRLGKTFGIRKTPRKFGTRASGISVHITQNVHCDTADDTLHSPNVSVDRLAREARSSSYISERETQFELAQQADPFDVDVDDDDFIPQEFLSYLRGPWTRRRLIHSSLRLILFLPWCVAVGGAILLSPDRLETIAFTPGYMASERGTRRFRYWAHCAGPHICIFLAFLAVTFWWNAFAGTMIAGAVAAKAVYVWGDFQFDPSIQLGHDDKQSVYLAVFKAYMEEGFVLHVDDDSITMGEQED</sequence>
<feature type="transmembrane region" description="Helical" evidence="2">
    <location>
        <begin position="209"/>
        <end position="227"/>
    </location>
</feature>
<keyword evidence="2" id="KW-0812">Transmembrane</keyword>
<accession>A0A1X6MKT3</accession>
<organism evidence="3 4">
    <name type="scientific">Postia placenta MAD-698-R-SB12</name>
    <dbReference type="NCBI Taxonomy" id="670580"/>
    <lineage>
        <taxon>Eukaryota</taxon>
        <taxon>Fungi</taxon>
        <taxon>Dikarya</taxon>
        <taxon>Basidiomycota</taxon>
        <taxon>Agaricomycotina</taxon>
        <taxon>Agaricomycetes</taxon>
        <taxon>Polyporales</taxon>
        <taxon>Adustoporiaceae</taxon>
        <taxon>Rhodonia</taxon>
    </lineage>
</organism>
<evidence type="ECO:0000256" key="2">
    <source>
        <dbReference type="SAM" id="Phobius"/>
    </source>
</evidence>
<dbReference type="RefSeq" id="XP_024333769.1">
    <property type="nucleotide sequence ID" value="XM_024479976.1"/>
</dbReference>
<keyword evidence="4" id="KW-1185">Reference proteome</keyword>
<gene>
    <name evidence="3" type="ORF">POSPLADRAFT_1050374</name>
</gene>
<evidence type="ECO:0000313" key="3">
    <source>
        <dbReference type="EMBL" id="OSX56975.1"/>
    </source>
</evidence>
<protein>
    <submittedName>
        <fullName evidence="3">Uncharacterized protein</fullName>
    </submittedName>
</protein>
<dbReference type="EMBL" id="KZ110610">
    <property type="protein sequence ID" value="OSX56975.1"/>
    <property type="molecule type" value="Genomic_DNA"/>
</dbReference>
<dbReference type="Proteomes" id="UP000194127">
    <property type="component" value="Unassembled WGS sequence"/>
</dbReference>
<evidence type="ECO:0000313" key="4">
    <source>
        <dbReference type="Proteomes" id="UP000194127"/>
    </source>
</evidence>
<feature type="transmembrane region" description="Helical" evidence="2">
    <location>
        <begin position="251"/>
        <end position="273"/>
    </location>
</feature>
<evidence type="ECO:0000256" key="1">
    <source>
        <dbReference type="SAM" id="MobiDB-lite"/>
    </source>
</evidence>
<reference evidence="3 4" key="1">
    <citation type="submission" date="2017-04" db="EMBL/GenBank/DDBJ databases">
        <title>Genome Sequence of the Model Brown-Rot Fungus Postia placenta SB12.</title>
        <authorList>
            <consortium name="DOE Joint Genome Institute"/>
            <person name="Gaskell J."/>
            <person name="Kersten P."/>
            <person name="Larrondo L.F."/>
            <person name="Canessa P."/>
            <person name="Martinez D."/>
            <person name="Hibbett D."/>
            <person name="Schmoll M."/>
            <person name="Kubicek C.P."/>
            <person name="Martinez A.T."/>
            <person name="Yadav J."/>
            <person name="Master E."/>
            <person name="Magnuson J.K."/>
            <person name="James T."/>
            <person name="Yaver D."/>
            <person name="Berka R."/>
            <person name="Labutti K."/>
            <person name="Lipzen A."/>
            <person name="Aerts A."/>
            <person name="Barry K."/>
            <person name="Henrissat B."/>
            <person name="Blanchette R."/>
            <person name="Grigoriev I."/>
            <person name="Cullen D."/>
        </authorList>
    </citation>
    <scope>NUCLEOTIDE SEQUENCE [LARGE SCALE GENOMIC DNA]</scope>
    <source>
        <strain evidence="3 4">MAD-698-R-SB12</strain>
    </source>
</reference>
<feature type="region of interest" description="Disordered" evidence="1">
    <location>
        <begin position="1"/>
        <end position="37"/>
    </location>
</feature>
<dbReference type="GeneID" id="36324926"/>
<feature type="compositionally biased region" description="Low complexity" evidence="1">
    <location>
        <begin position="19"/>
        <end position="36"/>
    </location>
</feature>